<dbReference type="EMBL" id="CATQJA010002659">
    <property type="protein sequence ID" value="CAJ0580527.1"/>
    <property type="molecule type" value="Genomic_DNA"/>
</dbReference>
<sequence>MLLVETDDNSMIMLNSWFGSQNETKFIVQDGITNYSSTALPPEAVFQQNLALDNLELNKNYQFWMIFRRLEGKNLTDPVLSTDHTIYYIPNAIEDYQVSVNKANKTQFFTFIHTLGSPSPQLYVWPYVAPNPNDCTITLYSGGIPSQVGAEKYDIFEFGATDPDERRFAKSLIAGFAATVEVPPNCEADIWAQTAGGWDVANELEMVATNEGFVMSQGYPFLATELSDKPSEIQAIYKVDDSEKYADQTTFHVELLHFDAGTPAGKLYLEIGTETQLILSSSTSQLSFSGHGPSFSVYFDTNDGSGNFLVRFTSYTEQEPSSNTTTLIPTEPTKKPATTERKTEATKDTTHVDVHSTDVTTSRGGTKSTGAPAESTPVSSGAPSGSSEPTKPTGIKTTTQSGSRMSLALCNFCLVLALFK</sequence>
<dbReference type="AlphaFoldDB" id="A0AA36D651"/>
<feature type="region of interest" description="Disordered" evidence="1">
    <location>
        <begin position="319"/>
        <end position="401"/>
    </location>
</feature>
<feature type="compositionally biased region" description="Polar residues" evidence="1">
    <location>
        <begin position="319"/>
        <end position="328"/>
    </location>
</feature>
<protein>
    <submittedName>
        <fullName evidence="2">Uncharacterized protein</fullName>
    </submittedName>
</protein>
<evidence type="ECO:0000313" key="3">
    <source>
        <dbReference type="Proteomes" id="UP001177023"/>
    </source>
</evidence>
<comment type="caution">
    <text evidence="2">The sequence shown here is derived from an EMBL/GenBank/DDBJ whole genome shotgun (WGS) entry which is preliminary data.</text>
</comment>
<dbReference type="Proteomes" id="UP001177023">
    <property type="component" value="Unassembled WGS sequence"/>
</dbReference>
<reference evidence="2" key="1">
    <citation type="submission" date="2023-06" db="EMBL/GenBank/DDBJ databases">
        <authorList>
            <person name="Delattre M."/>
        </authorList>
    </citation>
    <scope>NUCLEOTIDE SEQUENCE</scope>
    <source>
        <strain evidence="2">AF72</strain>
    </source>
</reference>
<evidence type="ECO:0000256" key="1">
    <source>
        <dbReference type="SAM" id="MobiDB-lite"/>
    </source>
</evidence>
<evidence type="ECO:0000313" key="2">
    <source>
        <dbReference type="EMBL" id="CAJ0580527.1"/>
    </source>
</evidence>
<gene>
    <name evidence="2" type="ORF">MSPICULIGERA_LOCUS18725</name>
</gene>
<organism evidence="2 3">
    <name type="scientific">Mesorhabditis spiculigera</name>
    <dbReference type="NCBI Taxonomy" id="96644"/>
    <lineage>
        <taxon>Eukaryota</taxon>
        <taxon>Metazoa</taxon>
        <taxon>Ecdysozoa</taxon>
        <taxon>Nematoda</taxon>
        <taxon>Chromadorea</taxon>
        <taxon>Rhabditida</taxon>
        <taxon>Rhabditina</taxon>
        <taxon>Rhabditomorpha</taxon>
        <taxon>Rhabditoidea</taxon>
        <taxon>Rhabditidae</taxon>
        <taxon>Mesorhabditinae</taxon>
        <taxon>Mesorhabditis</taxon>
    </lineage>
</organism>
<keyword evidence="3" id="KW-1185">Reference proteome</keyword>
<name>A0AA36D651_9BILA</name>
<feature type="non-terminal residue" evidence="2">
    <location>
        <position position="1"/>
    </location>
</feature>
<feature type="compositionally biased region" description="Basic and acidic residues" evidence="1">
    <location>
        <begin position="332"/>
        <end position="356"/>
    </location>
</feature>
<proteinExistence type="predicted"/>
<feature type="compositionally biased region" description="Polar residues" evidence="1">
    <location>
        <begin position="376"/>
        <end position="401"/>
    </location>
</feature>
<accession>A0AA36D651</accession>